<gene>
    <name evidence="3" type="ORF">G5B40_07560</name>
</gene>
<dbReference type="EMBL" id="CP049056">
    <property type="protein sequence ID" value="QIE57792.1"/>
    <property type="molecule type" value="Genomic_DNA"/>
</dbReference>
<dbReference type="PANTHER" id="PTHR42743">
    <property type="entry name" value="AMINO-ACID AMINOTRANSFERASE"/>
    <property type="match status" value="1"/>
</dbReference>
<accession>A0A7M3T711</accession>
<evidence type="ECO:0000313" key="4">
    <source>
        <dbReference type="Proteomes" id="UP000503336"/>
    </source>
</evidence>
<reference evidence="3 4" key="1">
    <citation type="submission" date="2020-02" db="EMBL/GenBank/DDBJ databases">
        <title>complete genome sequence of Rhodobacteraceae bacterium.</title>
        <authorList>
            <person name="Park J."/>
            <person name="Kim Y.-S."/>
            <person name="Kim K.-H."/>
        </authorList>
    </citation>
    <scope>NUCLEOTIDE SEQUENCE [LARGE SCALE GENOMIC DNA]</scope>
    <source>
        <strain evidence="3 4">RR4-56</strain>
    </source>
</reference>
<sequence>MRIAMWSGPRNLSTAMMRSFGARADCAVLDEPFYAAYLAKSGIDHPMRADVLASQPYDPEVVARNLLGPVPGGSPVWYQKHMPHHMLPGFPRDWFAACRHAILIRAPERVAASFDAGRPRPTLEDLGAPQMDGVIADIESATGRTPPVIEAEDVRANPEGMLRALCAALDIPFDARMLSWPSGPRASDGVWAAHWYKAVVASTGFAPPSVSTPKLAPYLAEVAARARPGFERLRARKLKPL</sequence>
<keyword evidence="2" id="KW-0028">Amino-acid biosynthesis</keyword>
<dbReference type="InterPro" id="IPR027417">
    <property type="entry name" value="P-loop_NTPase"/>
</dbReference>
<dbReference type="Pfam" id="PF19798">
    <property type="entry name" value="Sulfotransfer_5"/>
    <property type="match status" value="1"/>
</dbReference>
<dbReference type="SUPFAM" id="SSF52540">
    <property type="entry name" value="P-loop containing nucleoside triphosphate hydrolases"/>
    <property type="match status" value="1"/>
</dbReference>
<dbReference type="Gene3D" id="3.40.50.300">
    <property type="entry name" value="P-loop containing nucleotide triphosphate hydrolases"/>
    <property type="match status" value="1"/>
</dbReference>
<dbReference type="GO" id="GO:0016787">
    <property type="term" value="F:hydrolase activity"/>
    <property type="evidence" value="ECO:0007669"/>
    <property type="project" value="UniProtKB-KW"/>
</dbReference>
<dbReference type="InterPro" id="IPR050571">
    <property type="entry name" value="Class-IV_PLP-Dep_Aminotrnsfr"/>
</dbReference>
<keyword evidence="2" id="KW-0100">Branched-chain amino acid biosynthesis</keyword>
<keyword evidence="4" id="KW-1185">Reference proteome</keyword>
<evidence type="ECO:0000256" key="2">
    <source>
        <dbReference type="ARBA" id="ARBA00023304"/>
    </source>
</evidence>
<dbReference type="Proteomes" id="UP000503336">
    <property type="component" value="Chromosome"/>
</dbReference>
<keyword evidence="3" id="KW-0378">Hydrolase</keyword>
<evidence type="ECO:0000256" key="1">
    <source>
        <dbReference type="ARBA" id="ARBA00009320"/>
    </source>
</evidence>
<protein>
    <submittedName>
        <fullName evidence="3">HAD family hydrolase</fullName>
    </submittedName>
</protein>
<dbReference type="AlphaFoldDB" id="A0A7M3T711"/>
<comment type="similarity">
    <text evidence="1">Belongs to the class-IV pyridoxal-phosphate-dependent aminotransferase family.</text>
</comment>
<organism evidence="3 4">
    <name type="scientific">Pikeienuella piscinae</name>
    <dbReference type="NCBI Taxonomy" id="2748098"/>
    <lineage>
        <taxon>Bacteria</taxon>
        <taxon>Pseudomonadati</taxon>
        <taxon>Pseudomonadota</taxon>
        <taxon>Alphaproteobacteria</taxon>
        <taxon>Rhodobacterales</taxon>
        <taxon>Paracoccaceae</taxon>
        <taxon>Pikeienuella</taxon>
    </lineage>
</organism>
<dbReference type="PANTHER" id="PTHR42743:SF11">
    <property type="entry name" value="AMINODEOXYCHORISMATE LYASE"/>
    <property type="match status" value="1"/>
</dbReference>
<proteinExistence type="inferred from homology"/>
<dbReference type="KEGG" id="hdh:G5B40_07560"/>
<dbReference type="GO" id="GO:0009082">
    <property type="term" value="P:branched-chain amino acid biosynthetic process"/>
    <property type="evidence" value="ECO:0007669"/>
    <property type="project" value="UniProtKB-KW"/>
</dbReference>
<evidence type="ECO:0000313" key="3">
    <source>
        <dbReference type="EMBL" id="QIE57792.1"/>
    </source>
</evidence>
<name>A0A7M3T711_9RHOB</name>